<accession>A0AAV2NN36</accession>
<feature type="compositionally biased region" description="Basic and acidic residues" evidence="1">
    <location>
        <begin position="102"/>
        <end position="112"/>
    </location>
</feature>
<feature type="region of interest" description="Disordered" evidence="1">
    <location>
        <begin position="89"/>
        <end position="112"/>
    </location>
</feature>
<proteinExistence type="predicted"/>
<evidence type="ECO:0000256" key="1">
    <source>
        <dbReference type="SAM" id="MobiDB-lite"/>
    </source>
</evidence>
<protein>
    <submittedName>
        <fullName evidence="2">Uncharacterized protein</fullName>
    </submittedName>
</protein>
<feature type="compositionally biased region" description="Polar residues" evidence="1">
    <location>
        <begin position="89"/>
        <end position="101"/>
    </location>
</feature>
<name>A0AAV2NN36_9HYME</name>
<evidence type="ECO:0000313" key="2">
    <source>
        <dbReference type="EMBL" id="CAL1681062.1"/>
    </source>
</evidence>
<evidence type="ECO:0000313" key="3">
    <source>
        <dbReference type="Proteomes" id="UP001497644"/>
    </source>
</evidence>
<reference evidence="2" key="1">
    <citation type="submission" date="2024-04" db="EMBL/GenBank/DDBJ databases">
        <authorList>
            <consortium name="Molecular Ecology Group"/>
        </authorList>
    </citation>
    <scope>NUCLEOTIDE SEQUENCE</scope>
</reference>
<dbReference type="AlphaFoldDB" id="A0AAV2NN36"/>
<dbReference type="Proteomes" id="UP001497644">
    <property type="component" value="Chromosome 3"/>
</dbReference>
<organism evidence="2 3">
    <name type="scientific">Lasius platythorax</name>
    <dbReference type="NCBI Taxonomy" id="488582"/>
    <lineage>
        <taxon>Eukaryota</taxon>
        <taxon>Metazoa</taxon>
        <taxon>Ecdysozoa</taxon>
        <taxon>Arthropoda</taxon>
        <taxon>Hexapoda</taxon>
        <taxon>Insecta</taxon>
        <taxon>Pterygota</taxon>
        <taxon>Neoptera</taxon>
        <taxon>Endopterygota</taxon>
        <taxon>Hymenoptera</taxon>
        <taxon>Apocrita</taxon>
        <taxon>Aculeata</taxon>
        <taxon>Formicoidea</taxon>
        <taxon>Formicidae</taxon>
        <taxon>Formicinae</taxon>
        <taxon>Lasius</taxon>
        <taxon>Lasius</taxon>
    </lineage>
</organism>
<sequence length="199" mass="23232">MRQVKPTPIIHYVKRKVFIHKELEDCTYIFVRVDRPRRAFEPLYEDHSKLTTDCQTVYTRSIIRDDQINIDRLKPAFLENEKEAQETAAFSNNSNSLLQDPSTEKDRVKAKPKTEQAECNSCPARRITKGEVSVVHASCVHNWTRTTKVTSRLPQRNGLFSSTLEYRPEKKDQTLLFVCSEYCTREFRILVIVLLIIVL</sequence>
<dbReference type="EMBL" id="OZ034826">
    <property type="protein sequence ID" value="CAL1681062.1"/>
    <property type="molecule type" value="Genomic_DNA"/>
</dbReference>
<gene>
    <name evidence="2" type="ORF">LPLAT_LOCUS7220</name>
</gene>
<keyword evidence="3" id="KW-1185">Reference proteome</keyword>